<keyword evidence="1" id="KW-1133">Transmembrane helix</keyword>
<dbReference type="InParanoid" id="A0A1B7MIU1"/>
<accession>A0A1B7MIU1</accession>
<name>A0A1B7MIU1_9AGAM</name>
<keyword evidence="3" id="KW-1185">Reference proteome</keyword>
<dbReference type="Proteomes" id="UP000092154">
    <property type="component" value="Unassembled WGS sequence"/>
</dbReference>
<reference evidence="2 3" key="1">
    <citation type="submission" date="2016-06" db="EMBL/GenBank/DDBJ databases">
        <title>Comparative genomics of the ectomycorrhizal sister species Rhizopogon vinicolor and Rhizopogon vesiculosus (Basidiomycota: Boletales) reveals a divergence of the mating type B locus.</title>
        <authorList>
            <consortium name="DOE Joint Genome Institute"/>
            <person name="Mujic A.B."/>
            <person name="Kuo A."/>
            <person name="Tritt A."/>
            <person name="Lipzen A."/>
            <person name="Chen C."/>
            <person name="Johnson J."/>
            <person name="Sharma A."/>
            <person name="Barry K."/>
            <person name="Grigoriev I.V."/>
            <person name="Spatafora J.W."/>
        </authorList>
    </citation>
    <scope>NUCLEOTIDE SEQUENCE [LARGE SCALE GENOMIC DNA]</scope>
    <source>
        <strain evidence="2 3">AM-OR11-026</strain>
    </source>
</reference>
<keyword evidence="1" id="KW-0472">Membrane</keyword>
<evidence type="ECO:0000256" key="1">
    <source>
        <dbReference type="SAM" id="Phobius"/>
    </source>
</evidence>
<evidence type="ECO:0000313" key="3">
    <source>
        <dbReference type="Proteomes" id="UP000092154"/>
    </source>
</evidence>
<proteinExistence type="predicted"/>
<sequence>MVSCLSIGKSSNSSFLLVVLSVSWVLFMKPLDLHAFLTLMCSFHSLYSLQATTGSRHLQFVHILFISDILAFIILMVTSQRKIDPHEEPSRSSPDHNFNATETTLKCTAINV</sequence>
<gene>
    <name evidence="2" type="ORF">K503DRAFT_600665</name>
</gene>
<feature type="transmembrane region" description="Helical" evidence="1">
    <location>
        <begin position="15"/>
        <end position="37"/>
    </location>
</feature>
<evidence type="ECO:0000313" key="2">
    <source>
        <dbReference type="EMBL" id="OAX32524.1"/>
    </source>
</evidence>
<feature type="transmembrane region" description="Helical" evidence="1">
    <location>
        <begin position="57"/>
        <end position="77"/>
    </location>
</feature>
<dbReference type="AlphaFoldDB" id="A0A1B7MIU1"/>
<protein>
    <submittedName>
        <fullName evidence="2">Uncharacterized protein</fullName>
    </submittedName>
</protein>
<dbReference type="EMBL" id="KV448984">
    <property type="protein sequence ID" value="OAX32524.1"/>
    <property type="molecule type" value="Genomic_DNA"/>
</dbReference>
<organism evidence="2 3">
    <name type="scientific">Rhizopogon vinicolor AM-OR11-026</name>
    <dbReference type="NCBI Taxonomy" id="1314800"/>
    <lineage>
        <taxon>Eukaryota</taxon>
        <taxon>Fungi</taxon>
        <taxon>Dikarya</taxon>
        <taxon>Basidiomycota</taxon>
        <taxon>Agaricomycotina</taxon>
        <taxon>Agaricomycetes</taxon>
        <taxon>Agaricomycetidae</taxon>
        <taxon>Boletales</taxon>
        <taxon>Suillineae</taxon>
        <taxon>Rhizopogonaceae</taxon>
        <taxon>Rhizopogon</taxon>
    </lineage>
</organism>
<keyword evidence="1" id="KW-0812">Transmembrane</keyword>